<dbReference type="GO" id="GO:0008835">
    <property type="term" value="F:diaminohydroxyphosphoribosylaminopyrimidine deaminase activity"/>
    <property type="evidence" value="ECO:0007669"/>
    <property type="project" value="UniProtKB-EC"/>
</dbReference>
<gene>
    <name evidence="14" type="primary">ribD</name>
    <name evidence="14" type="ORF">ACFFIC_23955</name>
</gene>
<dbReference type="Gene3D" id="3.40.140.10">
    <property type="entry name" value="Cytidine Deaminase, domain 2"/>
    <property type="match status" value="1"/>
</dbReference>
<evidence type="ECO:0000256" key="7">
    <source>
        <dbReference type="ARBA" id="ARBA00022723"/>
    </source>
</evidence>
<dbReference type="Gene3D" id="3.40.430.10">
    <property type="entry name" value="Dihydrofolate Reductase, subunit A"/>
    <property type="match status" value="1"/>
</dbReference>
<name>A0ABV6IY73_9PROT</name>
<comment type="catalytic activity">
    <reaction evidence="12">
        <text>5-amino-6-(5-phospho-D-ribitylamino)uracil + NADP(+) = 5-amino-6-(5-phospho-D-ribosylamino)uracil + NADPH + H(+)</text>
        <dbReference type="Rhea" id="RHEA:17845"/>
        <dbReference type="ChEBI" id="CHEBI:15378"/>
        <dbReference type="ChEBI" id="CHEBI:57783"/>
        <dbReference type="ChEBI" id="CHEBI:58349"/>
        <dbReference type="ChEBI" id="CHEBI:58421"/>
        <dbReference type="ChEBI" id="CHEBI:58453"/>
        <dbReference type="EC" id="1.1.1.193"/>
    </reaction>
</comment>
<sequence>MRPVSDEQHMRAALALAARGLGNTWPNPSVGCVIVRDGRVVGRGHTRPGGRPHAETEAIRAAAGQTRGATAFVTLEPCCHWGRTPPCTDALIASGVGRVVVALRDPDPRVDGVGLKRLRDAGITVEVGLLEEEARRVNAGFSKRLSQGLPMVTLKLATTLDGRIATRAGESQWITGPEARRLAHALRGAHDAVMAGSGTVLADDPELTCRLPGYAPVPTVRVVADARLRTPLAARLFNSEAPAWIATAPGHDPATMAALEQRGAELIDVPPAPGGGLEPFTLLRALAAKGITRLMVEGGAALAASLLRAGLVDRLAWFAAPALMGGDGLPGLHSLGVDRLDQMPRLRVTARRPAGTCWLVEADLVPGPAAPA</sequence>
<dbReference type="Pfam" id="PF00383">
    <property type="entry name" value="dCMP_cyt_deam_1"/>
    <property type="match status" value="1"/>
</dbReference>
<evidence type="ECO:0000256" key="11">
    <source>
        <dbReference type="ARBA" id="ARBA00023268"/>
    </source>
</evidence>
<comment type="caution">
    <text evidence="14">The sequence shown here is derived from an EMBL/GenBank/DDBJ whole genome shotgun (WGS) entry which is preliminary data.</text>
</comment>
<dbReference type="InterPro" id="IPR002125">
    <property type="entry name" value="CMP_dCMP_dom"/>
</dbReference>
<dbReference type="NCBIfam" id="TIGR00326">
    <property type="entry name" value="eubact_ribD"/>
    <property type="match status" value="1"/>
</dbReference>
<keyword evidence="8 12" id="KW-0862">Zinc</keyword>
<dbReference type="Pfam" id="PF01872">
    <property type="entry name" value="RibD_C"/>
    <property type="match status" value="1"/>
</dbReference>
<reference evidence="14 15" key="1">
    <citation type="submission" date="2024-09" db="EMBL/GenBank/DDBJ databases">
        <authorList>
            <person name="Sun Q."/>
            <person name="Mori K."/>
        </authorList>
    </citation>
    <scope>NUCLEOTIDE SEQUENCE [LARGE SCALE GENOMIC DNA]</scope>
    <source>
        <strain evidence="14 15">CCM 7468</strain>
    </source>
</reference>
<dbReference type="InterPro" id="IPR050765">
    <property type="entry name" value="Riboflavin_Biosynth_HTPR"/>
</dbReference>
<evidence type="ECO:0000313" key="14">
    <source>
        <dbReference type="EMBL" id="MFC0388572.1"/>
    </source>
</evidence>
<dbReference type="InterPro" id="IPR004794">
    <property type="entry name" value="Eubact_RibD"/>
</dbReference>
<evidence type="ECO:0000256" key="1">
    <source>
        <dbReference type="ARBA" id="ARBA00002151"/>
    </source>
</evidence>
<protein>
    <recommendedName>
        <fullName evidence="12">Riboflavin biosynthesis protein RibD</fullName>
    </recommendedName>
    <domain>
        <recommendedName>
            <fullName evidence="12">Diaminohydroxyphosphoribosylaminopyrimidine deaminase</fullName>
            <shortName evidence="12">DRAP deaminase</shortName>
            <ecNumber evidence="12">3.5.4.26</ecNumber>
        </recommendedName>
        <alternativeName>
            <fullName evidence="12">Riboflavin-specific deaminase</fullName>
        </alternativeName>
    </domain>
    <domain>
        <recommendedName>
            <fullName evidence="12">5-amino-6-(5-phosphoribosylamino)uracil reductase</fullName>
            <ecNumber evidence="12">1.1.1.193</ecNumber>
        </recommendedName>
        <alternativeName>
            <fullName evidence="12">HTP reductase</fullName>
        </alternativeName>
    </domain>
</protein>
<comment type="function">
    <text evidence="1 12">Converts 2,5-diamino-6-(ribosylamino)-4(3h)-pyrimidinone 5'-phosphate into 5-amino-6-(ribosylamino)-2,4(1h,3h)-pyrimidinedione 5'-phosphate.</text>
</comment>
<dbReference type="SUPFAM" id="SSF53927">
    <property type="entry name" value="Cytidine deaminase-like"/>
    <property type="match status" value="1"/>
</dbReference>
<keyword evidence="12 14" id="KW-0378">Hydrolase</keyword>
<comment type="similarity">
    <text evidence="5 12">In the C-terminal section; belongs to the HTP reductase family.</text>
</comment>
<comment type="pathway">
    <text evidence="3 12">Cofactor biosynthesis; riboflavin biosynthesis; 5-amino-6-(D-ribitylamino)uracil from GTP: step 3/4.</text>
</comment>
<evidence type="ECO:0000259" key="13">
    <source>
        <dbReference type="PROSITE" id="PS51747"/>
    </source>
</evidence>
<evidence type="ECO:0000256" key="5">
    <source>
        <dbReference type="ARBA" id="ARBA00007417"/>
    </source>
</evidence>
<accession>A0ABV6IY73</accession>
<dbReference type="PANTHER" id="PTHR38011:SF7">
    <property type="entry name" value="2,5-DIAMINO-6-RIBOSYLAMINO-4(3H)-PYRIMIDINONE 5'-PHOSPHATE REDUCTASE"/>
    <property type="match status" value="1"/>
</dbReference>
<dbReference type="InterPro" id="IPR011549">
    <property type="entry name" value="RibD_C"/>
</dbReference>
<evidence type="ECO:0000256" key="10">
    <source>
        <dbReference type="ARBA" id="ARBA00023002"/>
    </source>
</evidence>
<keyword evidence="6 12" id="KW-0686">Riboflavin biosynthesis</keyword>
<keyword evidence="11" id="KW-0511">Multifunctional enzyme</keyword>
<dbReference type="InterPro" id="IPR016192">
    <property type="entry name" value="APOBEC/CMP_deaminase_Zn-bd"/>
</dbReference>
<dbReference type="EMBL" id="JBHLVZ010000084">
    <property type="protein sequence ID" value="MFC0388572.1"/>
    <property type="molecule type" value="Genomic_DNA"/>
</dbReference>
<comment type="pathway">
    <text evidence="2 12">Cofactor biosynthesis; riboflavin biosynthesis; 5-amino-6-(D-ribitylamino)uracil from GTP: step 2/4.</text>
</comment>
<evidence type="ECO:0000256" key="9">
    <source>
        <dbReference type="ARBA" id="ARBA00022857"/>
    </source>
</evidence>
<comment type="cofactor">
    <cofactor evidence="12">
        <name>Zn(2+)</name>
        <dbReference type="ChEBI" id="CHEBI:29105"/>
    </cofactor>
    <text evidence="12">Binds 1 zinc ion.</text>
</comment>
<keyword evidence="7 12" id="KW-0479">Metal-binding</keyword>
<dbReference type="CDD" id="cd01284">
    <property type="entry name" value="Riboflavin_deaminase-reductase"/>
    <property type="match status" value="1"/>
</dbReference>
<organism evidence="14 15">
    <name type="scientific">Muricoccus vinaceus</name>
    <dbReference type="NCBI Taxonomy" id="424704"/>
    <lineage>
        <taxon>Bacteria</taxon>
        <taxon>Pseudomonadati</taxon>
        <taxon>Pseudomonadota</taxon>
        <taxon>Alphaproteobacteria</taxon>
        <taxon>Acetobacterales</taxon>
        <taxon>Roseomonadaceae</taxon>
        <taxon>Muricoccus</taxon>
    </lineage>
</organism>
<dbReference type="RefSeq" id="WP_377055110.1">
    <property type="nucleotide sequence ID" value="NZ_JBHLVZ010000084.1"/>
</dbReference>
<evidence type="ECO:0000256" key="3">
    <source>
        <dbReference type="ARBA" id="ARBA00004910"/>
    </source>
</evidence>
<dbReference type="InterPro" id="IPR016193">
    <property type="entry name" value="Cytidine_deaminase-like"/>
</dbReference>
<comment type="catalytic activity">
    <reaction evidence="12">
        <text>2,5-diamino-6-hydroxy-4-(5-phosphoribosylamino)-pyrimidine + H2O + H(+) = 5-amino-6-(5-phospho-D-ribosylamino)uracil + NH4(+)</text>
        <dbReference type="Rhea" id="RHEA:21868"/>
        <dbReference type="ChEBI" id="CHEBI:15377"/>
        <dbReference type="ChEBI" id="CHEBI:15378"/>
        <dbReference type="ChEBI" id="CHEBI:28938"/>
        <dbReference type="ChEBI" id="CHEBI:58453"/>
        <dbReference type="ChEBI" id="CHEBI:58614"/>
        <dbReference type="EC" id="3.5.4.26"/>
    </reaction>
</comment>
<keyword evidence="10 12" id="KW-0560">Oxidoreductase</keyword>
<comment type="similarity">
    <text evidence="4 12">In the N-terminal section; belongs to the cytidine and deoxycytidylate deaminase family.</text>
</comment>
<keyword evidence="15" id="KW-1185">Reference proteome</keyword>
<evidence type="ECO:0000256" key="6">
    <source>
        <dbReference type="ARBA" id="ARBA00022619"/>
    </source>
</evidence>
<evidence type="ECO:0000256" key="8">
    <source>
        <dbReference type="ARBA" id="ARBA00022833"/>
    </source>
</evidence>
<dbReference type="SUPFAM" id="SSF53597">
    <property type="entry name" value="Dihydrofolate reductase-like"/>
    <property type="match status" value="1"/>
</dbReference>
<dbReference type="InterPro" id="IPR002734">
    <property type="entry name" value="RibDG_C"/>
</dbReference>
<dbReference type="EC" id="3.5.4.26" evidence="12"/>
<keyword evidence="9 12" id="KW-0521">NADP</keyword>
<dbReference type="PIRSF" id="PIRSF006769">
    <property type="entry name" value="RibD"/>
    <property type="match status" value="1"/>
</dbReference>
<dbReference type="NCBIfam" id="TIGR00227">
    <property type="entry name" value="ribD_Cterm"/>
    <property type="match status" value="1"/>
</dbReference>
<dbReference type="InterPro" id="IPR024072">
    <property type="entry name" value="DHFR-like_dom_sf"/>
</dbReference>
<dbReference type="Proteomes" id="UP001589789">
    <property type="component" value="Unassembled WGS sequence"/>
</dbReference>
<dbReference type="PANTHER" id="PTHR38011">
    <property type="entry name" value="DIHYDROFOLATE REDUCTASE FAMILY PROTEIN (AFU_ORTHOLOGUE AFUA_8G06820)"/>
    <property type="match status" value="1"/>
</dbReference>
<feature type="domain" description="CMP/dCMP-type deaminase" evidence="13">
    <location>
        <begin position="4"/>
        <end position="126"/>
    </location>
</feature>
<evidence type="ECO:0000256" key="2">
    <source>
        <dbReference type="ARBA" id="ARBA00004882"/>
    </source>
</evidence>
<evidence type="ECO:0000256" key="12">
    <source>
        <dbReference type="PIRNR" id="PIRNR006769"/>
    </source>
</evidence>
<dbReference type="GO" id="GO:0008703">
    <property type="term" value="F:5-amino-6-(5-phosphoribosylamino)uracil reductase activity"/>
    <property type="evidence" value="ECO:0007669"/>
    <property type="project" value="UniProtKB-EC"/>
</dbReference>
<evidence type="ECO:0000256" key="4">
    <source>
        <dbReference type="ARBA" id="ARBA00005259"/>
    </source>
</evidence>
<dbReference type="PROSITE" id="PS51747">
    <property type="entry name" value="CYT_DCMP_DEAMINASES_2"/>
    <property type="match status" value="1"/>
</dbReference>
<dbReference type="PROSITE" id="PS00903">
    <property type="entry name" value="CYT_DCMP_DEAMINASES_1"/>
    <property type="match status" value="1"/>
</dbReference>
<evidence type="ECO:0000313" key="15">
    <source>
        <dbReference type="Proteomes" id="UP001589789"/>
    </source>
</evidence>
<proteinExistence type="inferred from homology"/>
<dbReference type="EC" id="1.1.1.193" evidence="12"/>